<dbReference type="EMBL" id="CAJVPW010065901">
    <property type="protein sequence ID" value="CAG8787564.1"/>
    <property type="molecule type" value="Genomic_DNA"/>
</dbReference>
<accession>A0ACA9RDT5</accession>
<protein>
    <submittedName>
        <fullName evidence="1">2444_t:CDS:1</fullName>
    </submittedName>
</protein>
<comment type="caution">
    <text evidence="1">The sequence shown here is derived from an EMBL/GenBank/DDBJ whole genome shotgun (WGS) entry which is preliminary data.</text>
</comment>
<gene>
    <name evidence="1" type="ORF">SPELUC_LOCUS16934</name>
</gene>
<evidence type="ECO:0000313" key="1">
    <source>
        <dbReference type="EMBL" id="CAG8787564.1"/>
    </source>
</evidence>
<reference evidence="1" key="1">
    <citation type="submission" date="2021-06" db="EMBL/GenBank/DDBJ databases">
        <authorList>
            <person name="Kallberg Y."/>
            <person name="Tangrot J."/>
            <person name="Rosling A."/>
        </authorList>
    </citation>
    <scope>NUCLEOTIDE SEQUENCE</scope>
    <source>
        <strain evidence="1">28 12/20/2015</strain>
    </source>
</reference>
<name>A0ACA9RDT5_9GLOM</name>
<proteinExistence type="predicted"/>
<feature type="non-terminal residue" evidence="1">
    <location>
        <position position="1"/>
    </location>
</feature>
<sequence>NTEIETIDMSFEIIETETTDNMSIKIIETEITADMSFEITKTNNITNSASQLSETAREHHNRLARERYTKKMAQKTTANTESVHNHKNLLAREARMCQKSTLTNQQIIQQCAQKRNQYAR</sequence>
<keyword evidence="2" id="KW-1185">Reference proteome</keyword>
<dbReference type="Proteomes" id="UP000789366">
    <property type="component" value="Unassembled WGS sequence"/>
</dbReference>
<organism evidence="1 2">
    <name type="scientific">Cetraspora pellucida</name>
    <dbReference type="NCBI Taxonomy" id="1433469"/>
    <lineage>
        <taxon>Eukaryota</taxon>
        <taxon>Fungi</taxon>
        <taxon>Fungi incertae sedis</taxon>
        <taxon>Mucoromycota</taxon>
        <taxon>Glomeromycotina</taxon>
        <taxon>Glomeromycetes</taxon>
        <taxon>Diversisporales</taxon>
        <taxon>Gigasporaceae</taxon>
        <taxon>Cetraspora</taxon>
    </lineage>
</organism>
<evidence type="ECO:0000313" key="2">
    <source>
        <dbReference type="Proteomes" id="UP000789366"/>
    </source>
</evidence>